<accession>A0ABW4ZRT8</accession>
<gene>
    <name evidence="1" type="ORF">ACFSJU_19180</name>
</gene>
<organism evidence="1 2">
    <name type="scientific">Paradesertivirga mongoliensis</name>
    <dbReference type="NCBI Taxonomy" id="2100740"/>
    <lineage>
        <taxon>Bacteria</taxon>
        <taxon>Pseudomonadati</taxon>
        <taxon>Bacteroidota</taxon>
        <taxon>Sphingobacteriia</taxon>
        <taxon>Sphingobacteriales</taxon>
        <taxon>Sphingobacteriaceae</taxon>
        <taxon>Paradesertivirga</taxon>
    </lineage>
</organism>
<dbReference type="RefSeq" id="WP_255905572.1">
    <property type="nucleotide sequence ID" value="NZ_JAFMZO010000006.1"/>
</dbReference>
<dbReference type="Proteomes" id="UP001597387">
    <property type="component" value="Unassembled WGS sequence"/>
</dbReference>
<comment type="caution">
    <text evidence="1">The sequence shown here is derived from an EMBL/GenBank/DDBJ whole genome shotgun (WGS) entry which is preliminary data.</text>
</comment>
<evidence type="ECO:0000313" key="1">
    <source>
        <dbReference type="EMBL" id="MFD2164537.1"/>
    </source>
</evidence>
<dbReference type="InterPro" id="IPR010982">
    <property type="entry name" value="Lambda_DNA-bd_dom_sf"/>
</dbReference>
<dbReference type="EMBL" id="JBHUHZ010000005">
    <property type="protein sequence ID" value="MFD2164537.1"/>
    <property type="molecule type" value="Genomic_DNA"/>
</dbReference>
<proteinExistence type="predicted"/>
<reference evidence="2" key="1">
    <citation type="journal article" date="2019" name="Int. J. Syst. Evol. Microbiol.">
        <title>The Global Catalogue of Microorganisms (GCM) 10K type strain sequencing project: providing services to taxonomists for standard genome sequencing and annotation.</title>
        <authorList>
            <consortium name="The Broad Institute Genomics Platform"/>
            <consortium name="The Broad Institute Genome Sequencing Center for Infectious Disease"/>
            <person name="Wu L."/>
            <person name="Ma J."/>
        </authorList>
    </citation>
    <scope>NUCLEOTIDE SEQUENCE [LARGE SCALE GENOMIC DNA]</scope>
    <source>
        <strain evidence="2">KCTC 42217</strain>
    </source>
</reference>
<sequence>MDDRIIIQESIGKIFKQHGWPSVSGMTQRNFEHLSSELYKKSGILISGVTIKRLANGNFSRMPQVATLNAIANYFDFENWEEYRASLDKDELRLISGAP</sequence>
<evidence type="ECO:0000313" key="2">
    <source>
        <dbReference type="Proteomes" id="UP001597387"/>
    </source>
</evidence>
<name>A0ABW4ZRT8_9SPHI</name>
<protein>
    <submittedName>
        <fullName evidence="1">Uncharacterized protein</fullName>
    </submittedName>
</protein>
<keyword evidence="2" id="KW-1185">Reference proteome</keyword>
<dbReference type="Gene3D" id="1.10.260.40">
    <property type="entry name" value="lambda repressor-like DNA-binding domains"/>
    <property type="match status" value="1"/>
</dbReference>